<keyword evidence="6" id="KW-1185">Reference proteome</keyword>
<organism evidence="5 6">
    <name type="scientific">Xaviernesmea oryzae</name>
    <dbReference type="NCBI Taxonomy" id="464029"/>
    <lineage>
        <taxon>Bacteria</taxon>
        <taxon>Pseudomonadati</taxon>
        <taxon>Pseudomonadota</taxon>
        <taxon>Alphaproteobacteria</taxon>
        <taxon>Hyphomicrobiales</taxon>
        <taxon>Rhizobiaceae</taxon>
        <taxon>Rhizobium/Agrobacterium group</taxon>
        <taxon>Xaviernesmea</taxon>
    </lineage>
</organism>
<comment type="cofactor">
    <cofactor evidence="4">
        <name>Mg(2+)</name>
        <dbReference type="ChEBI" id="CHEBI:18420"/>
    </cofactor>
</comment>
<dbReference type="PANTHER" id="PTHR43768">
    <property type="entry name" value="TREHALOSE 6-PHOSPHATE PHOSPHATASE"/>
    <property type="match status" value="1"/>
</dbReference>
<dbReference type="RefSeq" id="WP_085422091.1">
    <property type="nucleotide sequence ID" value="NZ_FXAF01000006.1"/>
</dbReference>
<dbReference type="GO" id="GO:0004805">
    <property type="term" value="F:trehalose-phosphatase activity"/>
    <property type="evidence" value="ECO:0007669"/>
    <property type="project" value="UniProtKB-EC"/>
</dbReference>
<dbReference type="CDD" id="cd01627">
    <property type="entry name" value="HAD_TPP"/>
    <property type="match status" value="1"/>
</dbReference>
<dbReference type="Gene3D" id="3.40.50.1000">
    <property type="entry name" value="HAD superfamily/HAD-like"/>
    <property type="match status" value="1"/>
</dbReference>
<dbReference type="SUPFAM" id="SSF56784">
    <property type="entry name" value="HAD-like"/>
    <property type="match status" value="1"/>
</dbReference>
<evidence type="ECO:0000256" key="3">
    <source>
        <dbReference type="ARBA" id="ARBA00022801"/>
    </source>
</evidence>
<evidence type="ECO:0000256" key="1">
    <source>
        <dbReference type="ARBA" id="ARBA00005199"/>
    </source>
</evidence>
<dbReference type="Proteomes" id="UP000192903">
    <property type="component" value="Unassembled WGS sequence"/>
</dbReference>
<dbReference type="InterPro" id="IPR044651">
    <property type="entry name" value="OTSB-like"/>
</dbReference>
<dbReference type="PANTHER" id="PTHR43768:SF3">
    <property type="entry name" value="TREHALOSE 6-PHOSPHATE PHOSPHATASE"/>
    <property type="match status" value="1"/>
</dbReference>
<keyword evidence="4" id="KW-0479">Metal-binding</keyword>
<dbReference type="GO" id="GO:0005992">
    <property type="term" value="P:trehalose biosynthetic process"/>
    <property type="evidence" value="ECO:0007669"/>
    <property type="project" value="UniProtKB-UniPathway"/>
</dbReference>
<keyword evidence="3 4" id="KW-0378">Hydrolase</keyword>
<protein>
    <recommendedName>
        <fullName evidence="4">Trehalose 6-phosphate phosphatase</fullName>
        <ecNumber evidence="4">3.1.3.12</ecNumber>
    </recommendedName>
</protein>
<dbReference type="NCBIfam" id="TIGR01484">
    <property type="entry name" value="HAD-SF-IIB"/>
    <property type="match status" value="1"/>
</dbReference>
<name>A0A1X7EUD7_9HYPH</name>
<evidence type="ECO:0000256" key="4">
    <source>
        <dbReference type="RuleBase" id="RU361117"/>
    </source>
</evidence>
<proteinExistence type="inferred from homology"/>
<dbReference type="STRING" id="464029.SAMN02982989_1821"/>
<comment type="similarity">
    <text evidence="2 4">Belongs to the trehalose phosphatase family.</text>
</comment>
<evidence type="ECO:0000256" key="2">
    <source>
        <dbReference type="ARBA" id="ARBA00008770"/>
    </source>
</evidence>
<reference evidence="6" key="1">
    <citation type="submission" date="2017-04" db="EMBL/GenBank/DDBJ databases">
        <authorList>
            <person name="Varghese N."/>
            <person name="Submissions S."/>
        </authorList>
    </citation>
    <scope>NUCLEOTIDE SEQUENCE [LARGE SCALE GENOMIC DNA]</scope>
    <source>
        <strain evidence="6">B4P</strain>
    </source>
</reference>
<dbReference type="UniPathway" id="UPA00299"/>
<dbReference type="Gene3D" id="3.30.70.1020">
    <property type="entry name" value="Trehalose-6-phosphate phosphatase related protein, domain 2"/>
    <property type="match status" value="1"/>
</dbReference>
<sequence length="271" mass="29107">MSYQEHPKEDEQASARSAEEVLSRLTLQPRNWALFLDIDGTLIDLAETPDGIVVPRDLPENLHGLSLKLGGALALVTGRALAYADRLFAPYEFPLAGLHGSERRSASGAVSRIETGKAFEDLKTALAEEARAWPGVLIEDKGSAVAAHYRQAPGQRETVEAAMPRYLDMAGADFTLQRGKMVAEIRPARASKGHALKAFLDEAPFKGRRPIAIGDDVTDEAMFRVANELGGHSIRIAETEAGTDAKFILPSAHALRTIIAALADSGKSVSA</sequence>
<keyword evidence="4" id="KW-0460">Magnesium</keyword>
<accession>A0A1X7EUD7</accession>
<dbReference type="EMBL" id="FXAF01000006">
    <property type="protein sequence ID" value="SMF40315.1"/>
    <property type="molecule type" value="Genomic_DNA"/>
</dbReference>
<dbReference type="OrthoDB" id="9814913at2"/>
<dbReference type="InterPro" id="IPR003337">
    <property type="entry name" value="Trehalose_PPase"/>
</dbReference>
<dbReference type="GO" id="GO:0046872">
    <property type="term" value="F:metal ion binding"/>
    <property type="evidence" value="ECO:0007669"/>
    <property type="project" value="UniProtKB-KW"/>
</dbReference>
<dbReference type="NCBIfam" id="TIGR00685">
    <property type="entry name" value="T6PP"/>
    <property type="match status" value="1"/>
</dbReference>
<comment type="catalytic activity">
    <reaction evidence="4">
        <text>alpha,alpha-trehalose 6-phosphate + H2O = alpha,alpha-trehalose + phosphate</text>
        <dbReference type="Rhea" id="RHEA:23420"/>
        <dbReference type="ChEBI" id="CHEBI:15377"/>
        <dbReference type="ChEBI" id="CHEBI:16551"/>
        <dbReference type="ChEBI" id="CHEBI:43474"/>
        <dbReference type="ChEBI" id="CHEBI:58429"/>
        <dbReference type="EC" id="3.1.3.12"/>
    </reaction>
</comment>
<evidence type="ECO:0000313" key="5">
    <source>
        <dbReference type="EMBL" id="SMF40315.1"/>
    </source>
</evidence>
<dbReference type="EC" id="3.1.3.12" evidence="4"/>
<evidence type="ECO:0000313" key="6">
    <source>
        <dbReference type="Proteomes" id="UP000192903"/>
    </source>
</evidence>
<gene>
    <name evidence="5" type="ORF">SAMN02982989_1821</name>
</gene>
<dbReference type="Pfam" id="PF02358">
    <property type="entry name" value="Trehalose_PPase"/>
    <property type="match status" value="1"/>
</dbReference>
<comment type="pathway">
    <text evidence="1 4">Glycan biosynthesis; trehalose biosynthesis.</text>
</comment>
<dbReference type="AlphaFoldDB" id="A0A1X7EUD7"/>
<comment type="function">
    <text evidence="4">Removes the phosphate from trehalose 6-phosphate to produce free trehalose.</text>
</comment>
<dbReference type="InterPro" id="IPR023214">
    <property type="entry name" value="HAD_sf"/>
</dbReference>
<dbReference type="InterPro" id="IPR006379">
    <property type="entry name" value="HAD-SF_hydro_IIB"/>
</dbReference>
<dbReference type="InterPro" id="IPR036412">
    <property type="entry name" value="HAD-like_sf"/>
</dbReference>